<feature type="transmembrane region" description="Helical" evidence="1">
    <location>
        <begin position="160"/>
        <end position="179"/>
    </location>
</feature>
<sequence>MKETYIIENIQQDDSIAVRREQSTLPLPSSVKIPRPQLIVPATDFRLPVTDSIIYQPRTVVVRPKPVTVTLSGRDSVVLNLTGGDSLYTDWYLEAKHELFTRPEAYSEVLDSLFFAEESNEADASTSPITIVESPRNVVSIQPVNDIKSPEKGNLLHSEWFIAILVFLLIITGLVRMNWYRYLRTVMLTIFYPSFTTKLNHTNISNYTPSLILSSLFYLNISVFTFETLTVYDRPLIGLEGAVLIPILFLFFFLLFTGKVLAYRFVAYVFDTKKQVHQYLSASSAISKAYGVLLLPIMILLPFIESGYTDYLIKAGIGLYIALYMIQLSNGVRSNFSNLFSGYYIILYLCALEILPLAVLYKVLFG</sequence>
<dbReference type="InterPro" id="IPR025367">
    <property type="entry name" value="DUF4271"/>
</dbReference>
<dbReference type="AlphaFoldDB" id="A0A9J6ZQ12"/>
<keyword evidence="1" id="KW-0472">Membrane</keyword>
<evidence type="ECO:0000313" key="3">
    <source>
        <dbReference type="Proteomes" id="UP001056426"/>
    </source>
</evidence>
<keyword evidence="1" id="KW-0812">Transmembrane</keyword>
<dbReference type="Pfam" id="PF14093">
    <property type="entry name" value="DUF4271"/>
    <property type="match status" value="1"/>
</dbReference>
<keyword evidence="1" id="KW-1133">Transmembrane helix</keyword>
<dbReference type="Proteomes" id="UP001056426">
    <property type="component" value="Chromosome"/>
</dbReference>
<reference evidence="2" key="2">
    <citation type="submission" date="2022-06" db="EMBL/GenBank/DDBJ databases">
        <title>Xiashengella guii gen. nov. sp. nov., a bacterium isolated form anaerobic digestion tank.</title>
        <authorList>
            <person name="Huang H."/>
        </authorList>
    </citation>
    <scope>NUCLEOTIDE SEQUENCE</scope>
    <source>
        <strain evidence="2">Ai-910</strain>
    </source>
</reference>
<protein>
    <submittedName>
        <fullName evidence="2">DUF4271 domain-containing protein</fullName>
    </submittedName>
</protein>
<dbReference type="RefSeq" id="WP_250723862.1">
    <property type="nucleotide sequence ID" value="NZ_CP098400.1"/>
</dbReference>
<reference evidence="2" key="1">
    <citation type="submission" date="2022-05" db="EMBL/GenBank/DDBJ databases">
        <authorList>
            <person name="Sun X."/>
        </authorList>
    </citation>
    <scope>NUCLEOTIDE SEQUENCE</scope>
    <source>
        <strain evidence="2">Ai-910</strain>
    </source>
</reference>
<dbReference type="KEGG" id="alkq:M9189_00135"/>
<evidence type="ECO:0000313" key="2">
    <source>
        <dbReference type="EMBL" id="URW79765.1"/>
    </source>
</evidence>
<dbReference type="EMBL" id="CP098400">
    <property type="protein sequence ID" value="URW79765.1"/>
    <property type="molecule type" value="Genomic_DNA"/>
</dbReference>
<evidence type="ECO:0000256" key="1">
    <source>
        <dbReference type="SAM" id="Phobius"/>
    </source>
</evidence>
<feature type="transmembrane region" description="Helical" evidence="1">
    <location>
        <begin position="211"/>
        <end position="232"/>
    </location>
</feature>
<organism evidence="2 3">
    <name type="scientific">Xiashengella succiniciproducens</name>
    <dbReference type="NCBI Taxonomy" id="2949635"/>
    <lineage>
        <taxon>Bacteria</taxon>
        <taxon>Pseudomonadati</taxon>
        <taxon>Bacteroidota</taxon>
        <taxon>Bacteroidia</taxon>
        <taxon>Marinilabiliales</taxon>
        <taxon>Marinilabiliaceae</taxon>
        <taxon>Xiashengella</taxon>
    </lineage>
</organism>
<accession>A0A9J6ZQ12</accession>
<feature type="transmembrane region" description="Helical" evidence="1">
    <location>
        <begin position="311"/>
        <end position="329"/>
    </location>
</feature>
<feature type="transmembrane region" description="Helical" evidence="1">
    <location>
        <begin position="341"/>
        <end position="364"/>
    </location>
</feature>
<gene>
    <name evidence="2" type="ORF">M9189_00135</name>
</gene>
<keyword evidence="3" id="KW-1185">Reference proteome</keyword>
<feature type="transmembrane region" description="Helical" evidence="1">
    <location>
        <begin position="285"/>
        <end position="304"/>
    </location>
</feature>
<feature type="transmembrane region" description="Helical" evidence="1">
    <location>
        <begin position="244"/>
        <end position="265"/>
    </location>
</feature>
<name>A0A9J6ZQ12_9BACT</name>
<proteinExistence type="predicted"/>